<dbReference type="Pfam" id="PF00132">
    <property type="entry name" value="Hexapep"/>
    <property type="match status" value="1"/>
</dbReference>
<dbReference type="RefSeq" id="WP_096324755.1">
    <property type="nucleotide sequence ID" value="NZ_CP074042.1"/>
</dbReference>
<dbReference type="InterPro" id="IPR001451">
    <property type="entry name" value="Hexapep"/>
</dbReference>
<protein>
    <submittedName>
        <fullName evidence="1">Putative acetyltransferase</fullName>
    </submittedName>
</protein>
<dbReference type="GO" id="GO:0016740">
    <property type="term" value="F:transferase activity"/>
    <property type="evidence" value="ECO:0007669"/>
    <property type="project" value="UniProtKB-KW"/>
</dbReference>
<evidence type="ECO:0000313" key="1">
    <source>
        <dbReference type="EMBL" id="BAQ01185.1"/>
    </source>
</evidence>
<dbReference type="InterPro" id="IPR051159">
    <property type="entry name" value="Hexapeptide_acetyltransf"/>
</dbReference>
<dbReference type="AlphaFoldDB" id="A0A0A8J765"/>
<sequence>MFKFNKLYYMFLNISLLYIISKTSKNSIIFKMPIIGKGFSLSIFNRAKLNICNLVARNNLSLFVSQGQLTFKKGCFVNNNCSFNCLDSIQIGENTIFGEGVKVYDHDHIIDNEYYVSKNEFITSPVKIGSNCWIGTNTIILKGVSITDNVIIGANSLVNKSISEAGVYVSKNGVLTKIK</sequence>
<dbReference type="InterPro" id="IPR011004">
    <property type="entry name" value="Trimer_LpxA-like_sf"/>
</dbReference>
<reference evidence="1" key="1">
    <citation type="journal article" date="2014" name="DNA Res.">
        <title>A complete view of the genetic diversity of the Escherichia coli O-antigen biosynthesis gene cluster.</title>
        <authorList>
            <person name="Iguchi A."/>
            <person name="Iyoda S."/>
            <person name="Kikuchi T."/>
            <person name="Ogura Y."/>
            <person name="Katsura K."/>
            <person name="Ohnishi M."/>
            <person name="Hayashi T."/>
            <person name="Thomson N.R."/>
        </authorList>
    </citation>
    <scope>NUCLEOTIDE SEQUENCE</scope>
    <source>
        <strain evidence="1">P9c</strain>
    </source>
</reference>
<organism evidence="1">
    <name type="scientific">Escherichia coli</name>
    <dbReference type="NCBI Taxonomy" id="562"/>
    <lineage>
        <taxon>Bacteria</taxon>
        <taxon>Pseudomonadati</taxon>
        <taxon>Pseudomonadota</taxon>
        <taxon>Gammaproteobacteria</taxon>
        <taxon>Enterobacterales</taxon>
        <taxon>Enterobacteriaceae</taxon>
        <taxon>Escherichia</taxon>
    </lineage>
</organism>
<accession>A0A0A8J765</accession>
<dbReference type="PANTHER" id="PTHR23416">
    <property type="entry name" value="SIALIC ACID SYNTHASE-RELATED"/>
    <property type="match status" value="1"/>
</dbReference>
<keyword evidence="1" id="KW-0808">Transferase</keyword>
<dbReference type="Gene3D" id="2.160.10.10">
    <property type="entry name" value="Hexapeptide repeat proteins"/>
    <property type="match status" value="1"/>
</dbReference>
<name>A0A0A8J765_ECOLX</name>
<dbReference type="EMBL" id="AB812029">
    <property type="protein sequence ID" value="BAQ01185.1"/>
    <property type="molecule type" value="Genomic_DNA"/>
</dbReference>
<dbReference type="SUPFAM" id="SSF51161">
    <property type="entry name" value="Trimeric LpxA-like enzymes"/>
    <property type="match status" value="1"/>
</dbReference>
<proteinExistence type="predicted"/>
<dbReference type="CDD" id="cd04647">
    <property type="entry name" value="LbH_MAT_like"/>
    <property type="match status" value="1"/>
</dbReference>